<name>A0A5P8VRN5_9NOSO</name>
<dbReference type="EMBL" id="CP045226">
    <property type="protein sequence ID" value="QFS43108.1"/>
    <property type="molecule type" value="Genomic_DNA"/>
</dbReference>
<proteinExistence type="predicted"/>
<protein>
    <submittedName>
        <fullName evidence="1">Uncharacterized protein</fullName>
    </submittedName>
</protein>
<organism evidence="1 2">
    <name type="scientific">Nostoc sphaeroides CCNUC1</name>
    <dbReference type="NCBI Taxonomy" id="2653204"/>
    <lineage>
        <taxon>Bacteria</taxon>
        <taxon>Bacillati</taxon>
        <taxon>Cyanobacteriota</taxon>
        <taxon>Cyanophyceae</taxon>
        <taxon>Nostocales</taxon>
        <taxon>Nostocaceae</taxon>
        <taxon>Nostoc</taxon>
    </lineage>
</organism>
<dbReference type="AlphaFoldDB" id="A0A5P8VRN5"/>
<accession>A0A5P8VRN5</accession>
<evidence type="ECO:0000313" key="1">
    <source>
        <dbReference type="EMBL" id="QFS43108.1"/>
    </source>
</evidence>
<dbReference type="Proteomes" id="UP000326678">
    <property type="component" value="Chromosome Gxm1"/>
</dbReference>
<dbReference type="KEGG" id="nsh:GXM_00581"/>
<gene>
    <name evidence="1" type="ORF">GXM_00581</name>
</gene>
<keyword evidence="2" id="KW-1185">Reference proteome</keyword>
<sequence length="40" mass="4763">MRKQYAFLLAEFTEIRKQSSILRKQYAFLLAESKSVPKNK</sequence>
<evidence type="ECO:0000313" key="2">
    <source>
        <dbReference type="Proteomes" id="UP000326678"/>
    </source>
</evidence>
<reference evidence="1 2" key="1">
    <citation type="submission" date="2019-10" db="EMBL/GenBank/DDBJ databases">
        <title>Genomic and transcriptomic insights into the perfect genentic adaptation of a filamentous nitrogen-fixing cyanobacterium to rice fields.</title>
        <authorList>
            <person name="Chen Z."/>
        </authorList>
    </citation>
    <scope>NUCLEOTIDE SEQUENCE [LARGE SCALE GENOMIC DNA]</scope>
    <source>
        <strain evidence="1">CCNUC1</strain>
    </source>
</reference>